<dbReference type="EnsemblMetazoa" id="Aqu2.1.33720_001">
    <property type="protein sequence ID" value="Aqu2.1.33720_001"/>
    <property type="gene ID" value="Aqu2.1.33720"/>
</dbReference>
<accession>A0A1X7V0G3</accession>
<dbReference type="PROSITE" id="PS50865">
    <property type="entry name" value="ZF_MYND_2"/>
    <property type="match status" value="1"/>
</dbReference>
<dbReference type="GO" id="GO:0008270">
    <property type="term" value="F:zinc ion binding"/>
    <property type="evidence" value="ECO:0007669"/>
    <property type="project" value="UniProtKB-KW"/>
</dbReference>
<reference evidence="7" key="1">
    <citation type="journal article" date="2010" name="Nature">
        <title>The Amphimedon queenslandica genome and the evolution of animal complexity.</title>
        <authorList>
            <person name="Srivastava M."/>
            <person name="Simakov O."/>
            <person name="Chapman J."/>
            <person name="Fahey B."/>
            <person name="Gauthier M.E."/>
            <person name="Mitros T."/>
            <person name="Richards G.S."/>
            <person name="Conaco C."/>
            <person name="Dacre M."/>
            <person name="Hellsten U."/>
            <person name="Larroux C."/>
            <person name="Putnam N.H."/>
            <person name="Stanke M."/>
            <person name="Adamska M."/>
            <person name="Darling A."/>
            <person name="Degnan S.M."/>
            <person name="Oakley T.H."/>
            <person name="Plachetzki D.C."/>
            <person name="Zhai Y."/>
            <person name="Adamski M."/>
            <person name="Calcino A."/>
            <person name="Cummins S.F."/>
            <person name="Goodstein D.M."/>
            <person name="Harris C."/>
            <person name="Jackson D.J."/>
            <person name="Leys S.P."/>
            <person name="Shu S."/>
            <person name="Woodcroft B.J."/>
            <person name="Vervoort M."/>
            <person name="Kosik K.S."/>
            <person name="Manning G."/>
            <person name="Degnan B.M."/>
            <person name="Rokhsar D.S."/>
        </authorList>
    </citation>
    <scope>NUCLEOTIDE SEQUENCE [LARGE SCALE GENOMIC DNA]</scope>
</reference>
<feature type="domain" description="MYND-type" evidence="5">
    <location>
        <begin position="150"/>
        <end position="187"/>
    </location>
</feature>
<dbReference type="STRING" id="400682.A0A1X7V0G3"/>
<keyword evidence="3" id="KW-0862">Zinc</keyword>
<dbReference type="Pfam" id="PF04194">
    <property type="entry name" value="PDCD2_C"/>
    <property type="match status" value="1"/>
</dbReference>
<evidence type="ECO:0000313" key="7">
    <source>
        <dbReference type="Proteomes" id="UP000007879"/>
    </source>
</evidence>
<dbReference type="KEGG" id="aqu:100641886"/>
<dbReference type="Proteomes" id="UP000007879">
    <property type="component" value="Unassembled WGS sequence"/>
</dbReference>
<evidence type="ECO:0000256" key="3">
    <source>
        <dbReference type="ARBA" id="ARBA00022833"/>
    </source>
</evidence>
<dbReference type="OrthoDB" id="443682at2759"/>
<dbReference type="InParanoid" id="A0A1X7V0G3"/>
<dbReference type="GO" id="GO:0005634">
    <property type="term" value="C:nucleus"/>
    <property type="evidence" value="ECO:0007669"/>
    <property type="project" value="TreeGrafter"/>
</dbReference>
<dbReference type="PROSITE" id="PS01360">
    <property type="entry name" value="ZF_MYND_1"/>
    <property type="match status" value="1"/>
</dbReference>
<dbReference type="Pfam" id="PF01753">
    <property type="entry name" value="zf-MYND"/>
    <property type="match status" value="1"/>
</dbReference>
<sequence>MAVKMESEVELGFLEEQPSCVSSSVSSQTSSNYFPSKVGGMPVWLDPVHLPTTKQLECLICQKPCLLLLQMYAPLSDHPETYHRSLFVFMCTDPDCHKEKSSLLPFRVLRCNLPRGNPYYPSEEGAESTRDLLPVKDEDSYSLSNPSPLCGLCGCPAPNKCGQCRKVHYCSRYHQLLDWKINHKADCKDFKNGKEIDEVAKASMVSGILLAEYEIVTETEPNYTIPSEEERMAAYENYVSSEQYSKSKLPEEGCKDFEDLKMPKSEDKTFSKFKQRVSIEPDQVIRFQPGGDPLLISGDPSQSPSSVPTCNKCQSPRQFEFQIMPQLLYYLKLDSSPSQSSIDWGTLLVYTCSSNCFSSPGYNEEFLWKQDPPL</sequence>
<protein>
    <recommendedName>
        <fullName evidence="5">MYND-type domain-containing protein</fullName>
    </recommendedName>
</protein>
<evidence type="ECO:0000256" key="1">
    <source>
        <dbReference type="ARBA" id="ARBA00022723"/>
    </source>
</evidence>
<dbReference type="OMA" id="HQVIRYS"/>
<dbReference type="InterPro" id="IPR002893">
    <property type="entry name" value="Znf_MYND"/>
</dbReference>
<evidence type="ECO:0000313" key="6">
    <source>
        <dbReference type="EnsemblMetazoa" id="Aqu2.1.33720_001"/>
    </source>
</evidence>
<dbReference type="InterPro" id="IPR007320">
    <property type="entry name" value="PDCD2_C"/>
</dbReference>
<gene>
    <name evidence="6" type="primary">100641886</name>
</gene>
<keyword evidence="1" id="KW-0479">Metal-binding</keyword>
<dbReference type="AlphaFoldDB" id="A0A1X7V0G3"/>
<organism evidence="6">
    <name type="scientific">Amphimedon queenslandica</name>
    <name type="common">Sponge</name>
    <dbReference type="NCBI Taxonomy" id="400682"/>
    <lineage>
        <taxon>Eukaryota</taxon>
        <taxon>Metazoa</taxon>
        <taxon>Porifera</taxon>
        <taxon>Demospongiae</taxon>
        <taxon>Heteroscleromorpha</taxon>
        <taxon>Haplosclerida</taxon>
        <taxon>Niphatidae</taxon>
        <taxon>Amphimedon</taxon>
    </lineage>
</organism>
<dbReference type="GO" id="GO:0005737">
    <property type="term" value="C:cytoplasm"/>
    <property type="evidence" value="ECO:0007669"/>
    <property type="project" value="InterPro"/>
</dbReference>
<reference evidence="6" key="2">
    <citation type="submission" date="2017-05" db="UniProtKB">
        <authorList>
            <consortium name="EnsemblMetazoa"/>
        </authorList>
    </citation>
    <scope>IDENTIFICATION</scope>
</reference>
<evidence type="ECO:0000256" key="2">
    <source>
        <dbReference type="ARBA" id="ARBA00022771"/>
    </source>
</evidence>
<dbReference type="PANTHER" id="PTHR12298">
    <property type="entry name" value="PCDC2 PROGRAMMED CELL DEATH PROTEIN 2 -RELATED"/>
    <property type="match status" value="1"/>
</dbReference>
<dbReference type="Gene3D" id="6.10.140.2220">
    <property type="match status" value="1"/>
</dbReference>
<dbReference type="EnsemblMetazoa" id="XM_003386012.2">
    <property type="protein sequence ID" value="XP_003386060.1"/>
    <property type="gene ID" value="LOC100641886"/>
</dbReference>
<evidence type="ECO:0000256" key="4">
    <source>
        <dbReference type="PROSITE-ProRule" id="PRU00134"/>
    </source>
</evidence>
<name>A0A1X7V0G3_AMPQE</name>
<dbReference type="SUPFAM" id="SSF144232">
    <property type="entry name" value="HIT/MYND zinc finger-like"/>
    <property type="match status" value="1"/>
</dbReference>
<evidence type="ECO:0000259" key="5">
    <source>
        <dbReference type="PROSITE" id="PS50865"/>
    </source>
</evidence>
<keyword evidence="7" id="KW-1185">Reference proteome</keyword>
<keyword evidence="2 4" id="KW-0863">Zinc-finger</keyword>
<proteinExistence type="predicted"/>
<dbReference type="PANTHER" id="PTHR12298:SF4">
    <property type="entry name" value="PROGRAMMED CELL DEATH PROTEIN 2"/>
    <property type="match status" value="1"/>
</dbReference>
<dbReference type="eggNOG" id="KOG2061">
    <property type="taxonomic scope" value="Eukaryota"/>
</dbReference>